<dbReference type="InterPro" id="IPR041913">
    <property type="entry name" value="POLD3_sf"/>
</dbReference>
<dbReference type="GO" id="GO:0006297">
    <property type="term" value="P:nucleotide-excision repair, DNA gap filling"/>
    <property type="evidence" value="ECO:0007669"/>
    <property type="project" value="TreeGrafter"/>
</dbReference>
<proteinExistence type="predicted"/>
<dbReference type="PANTHER" id="PTHR17598">
    <property type="entry name" value="DNA POLYMERASE DELTA SUBUNIT 3"/>
    <property type="match status" value="1"/>
</dbReference>
<evidence type="ECO:0000256" key="4">
    <source>
        <dbReference type="ARBA" id="ARBA00023242"/>
    </source>
</evidence>
<keyword evidence="4" id="KW-0539">Nucleus</keyword>
<feature type="compositionally biased region" description="Polar residues" evidence="5">
    <location>
        <begin position="165"/>
        <end position="174"/>
    </location>
</feature>
<dbReference type="EMBL" id="RHFK02000007">
    <property type="protein sequence ID" value="TWW73006.1"/>
    <property type="molecule type" value="Genomic_DNA"/>
</dbReference>
<feature type="region of interest" description="Disordered" evidence="5">
    <location>
        <begin position="147"/>
        <end position="339"/>
    </location>
</feature>
<accession>A0A5C6P1Q3</accession>
<evidence type="ECO:0000256" key="2">
    <source>
        <dbReference type="ARBA" id="ARBA00017589"/>
    </source>
</evidence>
<sequence length="465" mass="51698">MDDLYLDNIDEFVNDHNKIVTYKWLSLTLGVHVNTAKQMLYHYLDHKRKESSAQVHATYLVSGKLVDNGQTGHRVSVVREDQLEDVKSRMSPIVSVHIYSVQKALLKDSGPLYSVDYDAVKDNLQNCSRYGAVRCSSAVPMSSLELQQARGARQALPPEPEQKKSSANTDTNVVSKPPSKPQKGIMGMFASKAAPKAQESSRDNKSEQEEAARVDPVQSKPARKPNPGANFFRVQTSKKAAEEKTSSSPPPAEQNLLPSKPQTKQEAAAVEAPKDAKRESRSKTKRVESDSEEDKTEKKKRRRIKKPDPDSSDEDGEFLHSGFSTEDGNETTVTQSREGNSACYSFTGWRFHSSPPFSLKKINPVLFFLQCGNIEGKVRKRRRVLKSRAFVDDEGCIVTEKGYESESYSETEDDVQATRQAGKDPVPAKPAVSNKQEDKKGHKKSSANANKGAKQASIMGFFQKK</sequence>
<gene>
    <name evidence="6" type="ORF">D4764_15G0004000</name>
</gene>
<dbReference type="Gene3D" id="3.90.1030.20">
    <property type="entry name" value="DNA polymerase delta, p66 (Cdc27) subunit, wHTH domain"/>
    <property type="match status" value="1"/>
</dbReference>
<dbReference type="GO" id="GO:1904161">
    <property type="term" value="P:DNA synthesis involved in UV-damage excision repair"/>
    <property type="evidence" value="ECO:0007669"/>
    <property type="project" value="TreeGrafter"/>
</dbReference>
<dbReference type="PANTHER" id="PTHR17598:SF13">
    <property type="entry name" value="DNA POLYMERASE DELTA SUBUNIT 3"/>
    <property type="match status" value="1"/>
</dbReference>
<feature type="compositionally biased region" description="Low complexity" evidence="5">
    <location>
        <begin position="446"/>
        <end position="457"/>
    </location>
</feature>
<dbReference type="Proteomes" id="UP000324091">
    <property type="component" value="Chromosome 15"/>
</dbReference>
<feature type="compositionally biased region" description="Polar residues" evidence="5">
    <location>
        <begin position="322"/>
        <end position="339"/>
    </location>
</feature>
<dbReference type="InterPro" id="IPR019038">
    <property type="entry name" value="POLD3"/>
</dbReference>
<comment type="subcellular location">
    <subcellularLocation>
        <location evidence="1">Nucleus</location>
    </subcellularLocation>
</comment>
<feature type="compositionally biased region" description="Basic and acidic residues" evidence="5">
    <location>
        <begin position="272"/>
        <end position="289"/>
    </location>
</feature>
<dbReference type="GO" id="GO:0003887">
    <property type="term" value="F:DNA-directed DNA polymerase activity"/>
    <property type="evidence" value="ECO:0007669"/>
    <property type="project" value="TreeGrafter"/>
</dbReference>
<organism evidence="6 7">
    <name type="scientific">Takifugu flavidus</name>
    <name type="common">sansaifugu</name>
    <dbReference type="NCBI Taxonomy" id="433684"/>
    <lineage>
        <taxon>Eukaryota</taxon>
        <taxon>Metazoa</taxon>
        <taxon>Chordata</taxon>
        <taxon>Craniata</taxon>
        <taxon>Vertebrata</taxon>
        <taxon>Euteleostomi</taxon>
        <taxon>Actinopterygii</taxon>
        <taxon>Neopterygii</taxon>
        <taxon>Teleostei</taxon>
        <taxon>Neoteleostei</taxon>
        <taxon>Acanthomorphata</taxon>
        <taxon>Eupercaria</taxon>
        <taxon>Tetraodontiformes</taxon>
        <taxon>Tetradontoidea</taxon>
        <taxon>Tetraodontidae</taxon>
        <taxon>Takifugu</taxon>
    </lineage>
</organism>
<feature type="compositionally biased region" description="Polar residues" evidence="5">
    <location>
        <begin position="256"/>
        <end position="265"/>
    </location>
</feature>
<evidence type="ECO:0000256" key="3">
    <source>
        <dbReference type="ARBA" id="ARBA00022705"/>
    </source>
</evidence>
<evidence type="ECO:0000256" key="5">
    <source>
        <dbReference type="SAM" id="MobiDB-lite"/>
    </source>
</evidence>
<reference evidence="6 7" key="1">
    <citation type="submission" date="2019-04" db="EMBL/GenBank/DDBJ databases">
        <title>Chromosome genome assembly for Takifugu flavidus.</title>
        <authorList>
            <person name="Xiao S."/>
        </authorList>
    </citation>
    <scope>NUCLEOTIDE SEQUENCE [LARGE SCALE GENOMIC DNA]</scope>
    <source>
        <strain evidence="6">HTHZ2018</strain>
        <tissue evidence="6">Muscle</tissue>
    </source>
</reference>
<name>A0A5C6P1Q3_9TELE</name>
<dbReference type="AlphaFoldDB" id="A0A5C6P1Q3"/>
<dbReference type="GO" id="GO:0043625">
    <property type="term" value="C:delta DNA polymerase complex"/>
    <property type="evidence" value="ECO:0007669"/>
    <property type="project" value="InterPro"/>
</dbReference>
<evidence type="ECO:0000313" key="6">
    <source>
        <dbReference type="EMBL" id="TWW73006.1"/>
    </source>
</evidence>
<dbReference type="FunFam" id="3.90.1030.20:FF:000002">
    <property type="entry name" value="DNA polymerase delta subunit"/>
    <property type="match status" value="1"/>
</dbReference>
<evidence type="ECO:0000256" key="1">
    <source>
        <dbReference type="ARBA" id="ARBA00004123"/>
    </source>
</evidence>
<protein>
    <recommendedName>
        <fullName evidence="2">DNA polymerase delta subunit 3</fullName>
    </recommendedName>
</protein>
<dbReference type="GO" id="GO:0006271">
    <property type="term" value="P:DNA strand elongation involved in DNA replication"/>
    <property type="evidence" value="ECO:0007669"/>
    <property type="project" value="TreeGrafter"/>
</dbReference>
<feature type="region of interest" description="Disordered" evidence="5">
    <location>
        <begin position="402"/>
        <end position="465"/>
    </location>
</feature>
<keyword evidence="7" id="KW-1185">Reference proteome</keyword>
<evidence type="ECO:0000313" key="7">
    <source>
        <dbReference type="Proteomes" id="UP000324091"/>
    </source>
</evidence>
<comment type="caution">
    <text evidence="6">The sequence shown here is derived from an EMBL/GenBank/DDBJ whole genome shotgun (WGS) entry which is preliminary data.</text>
</comment>
<dbReference type="Pfam" id="PF09507">
    <property type="entry name" value="CDC27"/>
    <property type="match status" value="1"/>
</dbReference>
<feature type="compositionally biased region" description="Basic and acidic residues" evidence="5">
    <location>
        <begin position="199"/>
        <end position="213"/>
    </location>
</feature>
<keyword evidence="3" id="KW-0235">DNA replication</keyword>